<dbReference type="InterPro" id="IPR012543">
    <property type="entry name" value="DUF1694"/>
</dbReference>
<keyword evidence="3" id="KW-1185">Reference proteome</keyword>
<dbReference type="EMBL" id="CAKKNT010000013">
    <property type="protein sequence ID" value="CAH0418680.1"/>
    <property type="molecule type" value="Genomic_DNA"/>
</dbReference>
<evidence type="ECO:0000313" key="3">
    <source>
        <dbReference type="Proteomes" id="UP000789719"/>
    </source>
</evidence>
<protein>
    <recommendedName>
        <fullName evidence="4">DUF1694 domain-containing protein</fullName>
    </recommendedName>
</protein>
<dbReference type="Proteomes" id="UP000789719">
    <property type="component" value="Unassembled WGS sequence"/>
</dbReference>
<sequence length="155" mass="17570">MPTDETNNLSQHLDHARYGDQQLNPDEQNAYLGSFKERVYFIMTVAQLNQDNYLQEWQAAFKQQPTATLLINGNLPIDQLTPFLNLAKHTNFPIQLKTDARYHTAPENVALALVNLTTAVSKPAQSILSLRQQSPEPAAPAQPKLSWWQKLFKGK</sequence>
<evidence type="ECO:0008006" key="4">
    <source>
        <dbReference type="Google" id="ProtNLM"/>
    </source>
</evidence>
<feature type="compositionally biased region" description="Polar residues" evidence="1">
    <location>
        <begin position="1"/>
        <end position="11"/>
    </location>
</feature>
<evidence type="ECO:0000256" key="1">
    <source>
        <dbReference type="SAM" id="MobiDB-lite"/>
    </source>
</evidence>
<dbReference type="Pfam" id="PF07997">
    <property type="entry name" value="DUF1694"/>
    <property type="match status" value="1"/>
</dbReference>
<feature type="region of interest" description="Disordered" evidence="1">
    <location>
        <begin position="1"/>
        <end position="24"/>
    </location>
</feature>
<reference evidence="2 3" key="1">
    <citation type="submission" date="2021-11" db="EMBL/GenBank/DDBJ databases">
        <authorList>
            <person name="Depoorter E."/>
        </authorList>
    </citation>
    <scope>NUCLEOTIDE SEQUENCE [LARGE SCALE GENOMIC DNA]</scope>
    <source>
        <strain evidence="2 3">LMG 24286</strain>
    </source>
</reference>
<proteinExistence type="predicted"/>
<evidence type="ECO:0000313" key="2">
    <source>
        <dbReference type="EMBL" id="CAH0418680.1"/>
    </source>
</evidence>
<dbReference type="SUPFAM" id="SSF160515">
    <property type="entry name" value="YueI-like"/>
    <property type="match status" value="1"/>
</dbReference>
<organism evidence="2 3">
    <name type="scientific">Periweissella ghanensis</name>
    <dbReference type="NCBI Taxonomy" id="467997"/>
    <lineage>
        <taxon>Bacteria</taxon>
        <taxon>Bacillati</taxon>
        <taxon>Bacillota</taxon>
        <taxon>Bacilli</taxon>
        <taxon>Lactobacillales</taxon>
        <taxon>Lactobacillaceae</taxon>
        <taxon>Periweissella</taxon>
    </lineage>
</organism>
<dbReference type="RefSeq" id="WP_230098762.1">
    <property type="nucleotide sequence ID" value="NZ_CAKKNT010000013.1"/>
</dbReference>
<comment type="caution">
    <text evidence="2">The sequence shown here is derived from an EMBL/GenBank/DDBJ whole genome shotgun (WGS) entry which is preliminary data.</text>
</comment>
<dbReference type="InterPro" id="IPR029064">
    <property type="entry name" value="Ribosomal_eL30-like_sf"/>
</dbReference>
<dbReference type="Gene3D" id="3.30.1330.30">
    <property type="match status" value="1"/>
</dbReference>
<gene>
    <name evidence="2" type="ORF">WGH24286_01111</name>
</gene>
<name>A0ABN8BPY9_9LACO</name>
<accession>A0ABN8BPY9</accession>